<protein>
    <submittedName>
        <fullName evidence="1">Uncharacterized protein</fullName>
    </submittedName>
</protein>
<dbReference type="Proteomes" id="UP001597201">
    <property type="component" value="Unassembled WGS sequence"/>
</dbReference>
<dbReference type="RefSeq" id="WP_377176695.1">
    <property type="nucleotide sequence ID" value="NZ_JBHTMY010000002.1"/>
</dbReference>
<keyword evidence="2" id="KW-1185">Reference proteome</keyword>
<evidence type="ECO:0000313" key="2">
    <source>
        <dbReference type="Proteomes" id="UP001597201"/>
    </source>
</evidence>
<accession>A0ABW3Y0T0</accession>
<organism evidence="1 2">
    <name type="scientific">Namhaeicola litoreus</name>
    <dbReference type="NCBI Taxonomy" id="1052145"/>
    <lineage>
        <taxon>Bacteria</taxon>
        <taxon>Pseudomonadati</taxon>
        <taxon>Bacteroidota</taxon>
        <taxon>Flavobacteriia</taxon>
        <taxon>Flavobacteriales</taxon>
        <taxon>Flavobacteriaceae</taxon>
        <taxon>Namhaeicola</taxon>
    </lineage>
</organism>
<name>A0ABW3Y0T0_9FLAO</name>
<evidence type="ECO:0000313" key="1">
    <source>
        <dbReference type="EMBL" id="MFD1314771.1"/>
    </source>
</evidence>
<comment type="caution">
    <text evidence="1">The sequence shown here is derived from an EMBL/GenBank/DDBJ whole genome shotgun (WGS) entry which is preliminary data.</text>
</comment>
<gene>
    <name evidence="1" type="ORF">ACFQ39_04010</name>
</gene>
<proteinExistence type="predicted"/>
<sequence length="70" mass="8232">MKTDHTLIQEIFRLTQSIENEYPELYVYLGETPVKSTESGDKLFNRDELVKYLETLKSLLERFKATHSHG</sequence>
<reference evidence="2" key="1">
    <citation type="journal article" date="2019" name="Int. J. Syst. Evol. Microbiol.">
        <title>The Global Catalogue of Microorganisms (GCM) 10K type strain sequencing project: providing services to taxonomists for standard genome sequencing and annotation.</title>
        <authorList>
            <consortium name="The Broad Institute Genomics Platform"/>
            <consortium name="The Broad Institute Genome Sequencing Center for Infectious Disease"/>
            <person name="Wu L."/>
            <person name="Ma J."/>
        </authorList>
    </citation>
    <scope>NUCLEOTIDE SEQUENCE [LARGE SCALE GENOMIC DNA]</scope>
    <source>
        <strain evidence="2">CCUG 61485</strain>
    </source>
</reference>
<dbReference type="EMBL" id="JBHTMY010000002">
    <property type="protein sequence ID" value="MFD1314771.1"/>
    <property type="molecule type" value="Genomic_DNA"/>
</dbReference>